<keyword evidence="1" id="KW-0812">Transmembrane</keyword>
<organism evidence="2 3">
    <name type="scientific">Gigaspora rosea</name>
    <dbReference type="NCBI Taxonomy" id="44941"/>
    <lineage>
        <taxon>Eukaryota</taxon>
        <taxon>Fungi</taxon>
        <taxon>Fungi incertae sedis</taxon>
        <taxon>Mucoromycota</taxon>
        <taxon>Glomeromycotina</taxon>
        <taxon>Glomeromycetes</taxon>
        <taxon>Diversisporales</taxon>
        <taxon>Gigasporaceae</taxon>
        <taxon>Gigaspora</taxon>
    </lineage>
</organism>
<evidence type="ECO:0008006" key="4">
    <source>
        <dbReference type="Google" id="ProtNLM"/>
    </source>
</evidence>
<dbReference type="Proteomes" id="UP000266673">
    <property type="component" value="Unassembled WGS sequence"/>
</dbReference>
<comment type="caution">
    <text evidence="2">The sequence shown here is derived from an EMBL/GenBank/DDBJ whole genome shotgun (WGS) entry which is preliminary data.</text>
</comment>
<gene>
    <name evidence="2" type="ORF">C2G38_2220964</name>
</gene>
<protein>
    <recommendedName>
        <fullName evidence="4">SWIM-type domain-containing protein</fullName>
    </recommendedName>
</protein>
<evidence type="ECO:0000313" key="3">
    <source>
        <dbReference type="Proteomes" id="UP000266673"/>
    </source>
</evidence>
<dbReference type="AlphaFoldDB" id="A0A397UC85"/>
<keyword evidence="1" id="KW-0472">Membrane</keyword>
<reference evidence="2 3" key="1">
    <citation type="submission" date="2018-06" db="EMBL/GenBank/DDBJ databases">
        <title>Comparative genomics reveals the genomic features of Rhizophagus irregularis, R. cerebriforme, R. diaphanum and Gigaspora rosea, and their symbiotic lifestyle signature.</title>
        <authorList>
            <person name="Morin E."/>
            <person name="San Clemente H."/>
            <person name="Chen E.C.H."/>
            <person name="De La Providencia I."/>
            <person name="Hainaut M."/>
            <person name="Kuo A."/>
            <person name="Kohler A."/>
            <person name="Murat C."/>
            <person name="Tang N."/>
            <person name="Roy S."/>
            <person name="Loubradou J."/>
            <person name="Henrissat B."/>
            <person name="Grigoriev I.V."/>
            <person name="Corradi N."/>
            <person name="Roux C."/>
            <person name="Martin F.M."/>
        </authorList>
    </citation>
    <scope>NUCLEOTIDE SEQUENCE [LARGE SCALE GENOMIC DNA]</scope>
    <source>
        <strain evidence="2 3">DAOM 194757</strain>
    </source>
</reference>
<proteinExistence type="predicted"/>
<accession>A0A397UC85</accession>
<feature type="transmembrane region" description="Helical" evidence="1">
    <location>
        <begin position="735"/>
        <end position="753"/>
    </location>
</feature>
<name>A0A397UC85_9GLOM</name>
<dbReference type="EMBL" id="QKWP01002077">
    <property type="protein sequence ID" value="RIB04963.1"/>
    <property type="molecule type" value="Genomic_DNA"/>
</dbReference>
<evidence type="ECO:0000256" key="1">
    <source>
        <dbReference type="SAM" id="Phobius"/>
    </source>
</evidence>
<sequence>MDDISSLFTSCVIKFKVTWCSLLPNIQCMQVPLTNIPSVLDLYAFDVVSSGGSTLSEGYEILPQDRTNKGRLREGDVKTIILIDEYAKQLFNSTVAYTEYLGCFIQNGCRKGKCTWKGRIVVPQDKPLNLYNIEYHRKLMNCAKNLSTTVSTPKNQTQPISTRFVPNLETIQNALKYDKKLHYPNAKEQAVLLGIASTIMPALLTKYPDFLGIDSTGCRNSLNFPNTAFIVNPMNLVVELWQHFIKNNVQLNPKWLAMDKWDPYLTVARKHFSNTQIVLCDWHEADALKEWFTKNLNDQWIRDRTFYQFRFVKRSRDQEEFDQRKITILNTKEFQSTIGITNLAIAETITSYFRTHWFGDWVGNTDIQHIVAESDDSDSDKENTEYKTSNLFDQEKTLYITRKSEKFACPCGFNVIRGHDCQDIIAVRFFIGELKLQNTSFSNSSKSKLERPVASSFLESYLRQKDDNGHNKNELNLPKKRGPKNKKKHRLIVEVIGEGKVIVDITFENGNTRQHVVQLADIIGYANEQPNSLSKDSYRNVVVYTMPYRGKKGNLHLAFTCPVDTSLTLIQSVFTQPNIYSQAAAFAITDPILHTHLLIKVFDRIKQKQWVEAKFLWVENLSLYNKLKTGCINLFESLSELFFEQFFQDSLNWNFLIIKSIVTTPQSQVLPEGDVPANAYKVDKYASLESGKIKWAFVCKATSTRQIDQRLPLILVVNVTGINITNEGFYLENTILWELPFVIVIIILLMFVLKMSKMRAGINMIVWEKPIEQEQCL</sequence>
<keyword evidence="3" id="KW-1185">Reference proteome</keyword>
<evidence type="ECO:0000313" key="2">
    <source>
        <dbReference type="EMBL" id="RIB04963.1"/>
    </source>
</evidence>
<keyword evidence="1" id="KW-1133">Transmembrane helix</keyword>